<dbReference type="EMBL" id="BPLR01001205">
    <property type="protein sequence ID" value="GIZ00780.1"/>
    <property type="molecule type" value="Genomic_DNA"/>
</dbReference>
<dbReference type="Proteomes" id="UP001054945">
    <property type="component" value="Unassembled WGS sequence"/>
</dbReference>
<protein>
    <submittedName>
        <fullName evidence="1">Uncharacterized protein</fullName>
    </submittedName>
</protein>
<dbReference type="AlphaFoldDB" id="A0AAV4Y1C2"/>
<sequence>MVEEPENECERDSLESVMDLTLGYVVKLSCCRCSDSDVTLQITSSLLSVGDLMGPPTKPWRIPNCPHKTMRGVSPPGHFVLFPLKEKGPLKGRCSTLLRQSITPVEWQTPKI</sequence>
<accession>A0AAV4Y1C2</accession>
<name>A0AAV4Y1C2_CAEEX</name>
<reference evidence="1 2" key="1">
    <citation type="submission" date="2021-06" db="EMBL/GenBank/DDBJ databases">
        <title>Caerostris extrusa draft genome.</title>
        <authorList>
            <person name="Kono N."/>
            <person name="Arakawa K."/>
        </authorList>
    </citation>
    <scope>NUCLEOTIDE SEQUENCE [LARGE SCALE GENOMIC DNA]</scope>
</reference>
<proteinExistence type="predicted"/>
<keyword evidence="2" id="KW-1185">Reference proteome</keyword>
<evidence type="ECO:0000313" key="2">
    <source>
        <dbReference type="Proteomes" id="UP001054945"/>
    </source>
</evidence>
<comment type="caution">
    <text evidence="1">The sequence shown here is derived from an EMBL/GenBank/DDBJ whole genome shotgun (WGS) entry which is preliminary data.</text>
</comment>
<evidence type="ECO:0000313" key="1">
    <source>
        <dbReference type="EMBL" id="GIZ00780.1"/>
    </source>
</evidence>
<organism evidence="1 2">
    <name type="scientific">Caerostris extrusa</name>
    <name type="common">Bark spider</name>
    <name type="synonym">Caerostris bankana</name>
    <dbReference type="NCBI Taxonomy" id="172846"/>
    <lineage>
        <taxon>Eukaryota</taxon>
        <taxon>Metazoa</taxon>
        <taxon>Ecdysozoa</taxon>
        <taxon>Arthropoda</taxon>
        <taxon>Chelicerata</taxon>
        <taxon>Arachnida</taxon>
        <taxon>Araneae</taxon>
        <taxon>Araneomorphae</taxon>
        <taxon>Entelegynae</taxon>
        <taxon>Araneoidea</taxon>
        <taxon>Araneidae</taxon>
        <taxon>Caerostris</taxon>
    </lineage>
</organism>
<gene>
    <name evidence="1" type="ORF">CEXT_750241</name>
</gene>